<evidence type="ECO:0000256" key="1">
    <source>
        <dbReference type="ARBA" id="ARBA00022603"/>
    </source>
</evidence>
<name>A0A4Q7UJH2_9ACTN</name>
<dbReference type="CDD" id="cd02440">
    <property type="entry name" value="AdoMet_MTases"/>
    <property type="match status" value="1"/>
</dbReference>
<evidence type="ECO:0000256" key="2">
    <source>
        <dbReference type="ARBA" id="ARBA00022679"/>
    </source>
</evidence>
<sequence>MHRLRREGGIRGVREKVSAGDVVRSTVPTRDPGPSSAGATPTAAHRQRWAVETMAVAPDDQVLEIGCGRGAAVSLVAGQLTTGRIVAIDPAATMVRLATQRNTRHIDAGRAEIRRAGFESADLPPEHFTKIFAVNVSLFWLGDAAQQIARIRNLLAPGGRLYVFGERPTLAHSTANLTATEVLLETHGFTTTTSRTTRGQGQVLTCVTGTPIR</sequence>
<evidence type="ECO:0000259" key="5">
    <source>
        <dbReference type="Pfam" id="PF13649"/>
    </source>
</evidence>
<organism evidence="6 7">
    <name type="scientific">Micromonospora violae</name>
    <dbReference type="NCBI Taxonomy" id="1278207"/>
    <lineage>
        <taxon>Bacteria</taxon>
        <taxon>Bacillati</taxon>
        <taxon>Actinomycetota</taxon>
        <taxon>Actinomycetes</taxon>
        <taxon>Micromonosporales</taxon>
        <taxon>Micromonosporaceae</taxon>
        <taxon>Micromonospora</taxon>
    </lineage>
</organism>
<dbReference type="EMBL" id="SHKK01000001">
    <property type="protein sequence ID" value="RZT81662.1"/>
    <property type="molecule type" value="Genomic_DNA"/>
</dbReference>
<keyword evidence="1 6" id="KW-0489">Methyltransferase</keyword>
<dbReference type="GO" id="GO:0008168">
    <property type="term" value="F:methyltransferase activity"/>
    <property type="evidence" value="ECO:0007669"/>
    <property type="project" value="UniProtKB-KW"/>
</dbReference>
<dbReference type="Pfam" id="PF13649">
    <property type="entry name" value="Methyltransf_25"/>
    <property type="match status" value="1"/>
</dbReference>
<feature type="region of interest" description="Disordered" evidence="4">
    <location>
        <begin position="1"/>
        <end position="46"/>
    </location>
</feature>
<gene>
    <name evidence="6" type="ORF">EV382_4951</name>
</gene>
<dbReference type="GO" id="GO:0032259">
    <property type="term" value="P:methylation"/>
    <property type="evidence" value="ECO:0007669"/>
    <property type="project" value="UniProtKB-KW"/>
</dbReference>
<proteinExistence type="predicted"/>
<dbReference type="PANTHER" id="PTHR43464">
    <property type="entry name" value="METHYLTRANSFERASE"/>
    <property type="match status" value="1"/>
</dbReference>
<evidence type="ECO:0000313" key="7">
    <source>
        <dbReference type="Proteomes" id="UP000293781"/>
    </source>
</evidence>
<evidence type="ECO:0000256" key="4">
    <source>
        <dbReference type="SAM" id="MobiDB-lite"/>
    </source>
</evidence>
<reference evidence="6 7" key="1">
    <citation type="submission" date="2019-02" db="EMBL/GenBank/DDBJ databases">
        <title>Sequencing the genomes of 1000 actinobacteria strains.</title>
        <authorList>
            <person name="Klenk H.-P."/>
        </authorList>
    </citation>
    <scope>NUCLEOTIDE SEQUENCE [LARGE SCALE GENOMIC DNA]</scope>
    <source>
        <strain evidence="6 7">DSM 45888</strain>
    </source>
</reference>
<feature type="domain" description="Methyltransferase" evidence="5">
    <location>
        <begin position="62"/>
        <end position="159"/>
    </location>
</feature>
<dbReference type="SUPFAM" id="SSF53335">
    <property type="entry name" value="S-adenosyl-L-methionine-dependent methyltransferases"/>
    <property type="match status" value="1"/>
</dbReference>
<feature type="compositionally biased region" description="Basic and acidic residues" evidence="4">
    <location>
        <begin position="1"/>
        <end position="18"/>
    </location>
</feature>
<keyword evidence="2 6" id="KW-0808">Transferase</keyword>
<dbReference type="InterPro" id="IPR029063">
    <property type="entry name" value="SAM-dependent_MTases_sf"/>
</dbReference>
<accession>A0A4Q7UJH2</accession>
<keyword evidence="3" id="KW-0949">S-adenosyl-L-methionine</keyword>
<dbReference type="PANTHER" id="PTHR43464:SF19">
    <property type="entry name" value="UBIQUINONE BIOSYNTHESIS O-METHYLTRANSFERASE, MITOCHONDRIAL"/>
    <property type="match status" value="1"/>
</dbReference>
<dbReference type="Proteomes" id="UP000293781">
    <property type="component" value="Unassembled WGS sequence"/>
</dbReference>
<keyword evidence="7" id="KW-1185">Reference proteome</keyword>
<dbReference type="AlphaFoldDB" id="A0A4Q7UJH2"/>
<dbReference type="Gene3D" id="3.40.50.150">
    <property type="entry name" value="Vaccinia Virus protein VP39"/>
    <property type="match status" value="1"/>
</dbReference>
<protein>
    <submittedName>
        <fullName evidence="6">Methyltransferase family protein</fullName>
    </submittedName>
</protein>
<evidence type="ECO:0000256" key="3">
    <source>
        <dbReference type="ARBA" id="ARBA00022691"/>
    </source>
</evidence>
<evidence type="ECO:0000313" key="6">
    <source>
        <dbReference type="EMBL" id="RZT81662.1"/>
    </source>
</evidence>
<dbReference type="InterPro" id="IPR041698">
    <property type="entry name" value="Methyltransf_25"/>
</dbReference>
<comment type="caution">
    <text evidence="6">The sequence shown here is derived from an EMBL/GenBank/DDBJ whole genome shotgun (WGS) entry which is preliminary data.</text>
</comment>